<feature type="signal peptide" evidence="1">
    <location>
        <begin position="1"/>
        <end position="23"/>
    </location>
</feature>
<proteinExistence type="predicted"/>
<dbReference type="EMBL" id="WWEO01000038">
    <property type="protein sequence ID" value="NCD68468.1"/>
    <property type="molecule type" value="Genomic_DNA"/>
</dbReference>
<comment type="caution">
    <text evidence="2">The sequence shown here is derived from an EMBL/GenBank/DDBJ whole genome shotgun (WGS) entry which is preliminary data.</text>
</comment>
<name>A0A966DQX9_9SPHI</name>
<evidence type="ECO:0000313" key="3">
    <source>
        <dbReference type="Proteomes" id="UP000638732"/>
    </source>
</evidence>
<feature type="chain" id="PRO_5037156124" description="Sensor of ECF-type sigma factor" evidence="1">
    <location>
        <begin position="24"/>
        <end position="170"/>
    </location>
</feature>
<reference evidence="2" key="1">
    <citation type="submission" date="2020-01" db="EMBL/GenBank/DDBJ databases">
        <authorList>
            <person name="Seo Y.L."/>
        </authorList>
    </citation>
    <scope>NUCLEOTIDE SEQUENCE</scope>
    <source>
        <strain evidence="2">R11</strain>
    </source>
</reference>
<protein>
    <recommendedName>
        <fullName evidence="4">Sensor of ECF-type sigma factor</fullName>
    </recommendedName>
</protein>
<sequence>MNKLMKYLFFVLLLFCLRYETSAQPGALPYRSTAPTYKPNFNSTDNNKSANNGMHKLNAVRNAYINKRLELTPDEADRFWPIYNQYQSDLGSVLRQRRINNSNPQANGIDQVDRDINYEQQILAIRKRYKDEFLKVLPPDKVSLLYKSEREFKDELIKQLRERKQQDPQK</sequence>
<evidence type="ECO:0000313" key="2">
    <source>
        <dbReference type="EMBL" id="NCD68468.1"/>
    </source>
</evidence>
<organism evidence="2 3">
    <name type="scientific">Mucilaginibacter agri</name>
    <dbReference type="NCBI Taxonomy" id="2695265"/>
    <lineage>
        <taxon>Bacteria</taxon>
        <taxon>Pseudomonadati</taxon>
        <taxon>Bacteroidota</taxon>
        <taxon>Sphingobacteriia</taxon>
        <taxon>Sphingobacteriales</taxon>
        <taxon>Sphingobacteriaceae</taxon>
        <taxon>Mucilaginibacter</taxon>
    </lineage>
</organism>
<accession>A0A966DQX9</accession>
<dbReference type="RefSeq" id="WP_166584495.1">
    <property type="nucleotide sequence ID" value="NZ_WWEO01000038.1"/>
</dbReference>
<gene>
    <name evidence="2" type="ORF">GSY63_03780</name>
</gene>
<reference evidence="2" key="2">
    <citation type="submission" date="2020-10" db="EMBL/GenBank/DDBJ databases">
        <title>Mucilaginibacter sp. nov., isolated from soil.</title>
        <authorList>
            <person name="Jeon C.O."/>
        </authorList>
    </citation>
    <scope>NUCLEOTIDE SEQUENCE</scope>
    <source>
        <strain evidence="2">R11</strain>
    </source>
</reference>
<keyword evidence="1" id="KW-0732">Signal</keyword>
<evidence type="ECO:0008006" key="4">
    <source>
        <dbReference type="Google" id="ProtNLM"/>
    </source>
</evidence>
<dbReference type="Proteomes" id="UP000638732">
    <property type="component" value="Unassembled WGS sequence"/>
</dbReference>
<evidence type="ECO:0000256" key="1">
    <source>
        <dbReference type="SAM" id="SignalP"/>
    </source>
</evidence>
<keyword evidence="3" id="KW-1185">Reference proteome</keyword>
<dbReference type="AlphaFoldDB" id="A0A966DQX9"/>